<accession>A0A8D8V320</accession>
<dbReference type="EMBL" id="HBUF01350885">
    <property type="protein sequence ID" value="CAG6713687.1"/>
    <property type="molecule type" value="Transcribed_RNA"/>
</dbReference>
<name>A0A8D8V320_9HEMI</name>
<reference evidence="1" key="1">
    <citation type="submission" date="2021-05" db="EMBL/GenBank/DDBJ databases">
        <authorList>
            <person name="Alioto T."/>
            <person name="Alioto T."/>
            <person name="Gomez Garrido J."/>
        </authorList>
    </citation>
    <scope>NUCLEOTIDE SEQUENCE</scope>
</reference>
<sequence length="166" mass="18005">MNPRSLQLYLRGKQNLDIDFAGGRTTDSVVGGTLVYSRMMTIGLLNEQGGGLNGLLTRRQNVVHSGPGYFWHRISIGFAVQCCGGAFLYINLTQFFAVAHSGRHQDLNSVGNLPRFHGGNVAHIVASVLGLDVADFQVVPIDQANPLVWSDFGSSCSQDSDPFLPR</sequence>
<dbReference type="EMBL" id="HBUF01350883">
    <property type="protein sequence ID" value="CAG6713682.1"/>
    <property type="molecule type" value="Transcribed_RNA"/>
</dbReference>
<organism evidence="1">
    <name type="scientific">Cacopsylla melanoneura</name>
    <dbReference type="NCBI Taxonomy" id="428564"/>
    <lineage>
        <taxon>Eukaryota</taxon>
        <taxon>Metazoa</taxon>
        <taxon>Ecdysozoa</taxon>
        <taxon>Arthropoda</taxon>
        <taxon>Hexapoda</taxon>
        <taxon>Insecta</taxon>
        <taxon>Pterygota</taxon>
        <taxon>Neoptera</taxon>
        <taxon>Paraneoptera</taxon>
        <taxon>Hemiptera</taxon>
        <taxon>Sternorrhyncha</taxon>
        <taxon>Psylloidea</taxon>
        <taxon>Psyllidae</taxon>
        <taxon>Psyllinae</taxon>
        <taxon>Cacopsylla</taxon>
    </lineage>
</organism>
<evidence type="ECO:0000313" key="1">
    <source>
        <dbReference type="EMBL" id="CAG6713682.1"/>
    </source>
</evidence>
<proteinExistence type="predicted"/>
<dbReference type="EMBL" id="HBUF01350884">
    <property type="protein sequence ID" value="CAG6713685.1"/>
    <property type="molecule type" value="Transcribed_RNA"/>
</dbReference>
<protein>
    <submittedName>
        <fullName evidence="1">Uncharacterized protein</fullName>
    </submittedName>
</protein>
<dbReference type="AlphaFoldDB" id="A0A8D8V320"/>